<reference evidence="2 3" key="1">
    <citation type="submission" date="2022-11" db="EMBL/GenBank/DDBJ databases">
        <title>Whole genome sequence of Eschrichtius robustus ER-17-0199.</title>
        <authorList>
            <person name="Bruniche-Olsen A."/>
            <person name="Black A.N."/>
            <person name="Fields C.J."/>
            <person name="Walden K."/>
            <person name="Dewoody J.A."/>
        </authorList>
    </citation>
    <scope>NUCLEOTIDE SEQUENCE [LARGE SCALE GENOMIC DNA]</scope>
    <source>
        <strain evidence="2">ER-17-0199</strain>
        <tissue evidence="2">Blubber</tissue>
    </source>
</reference>
<dbReference type="EMBL" id="JAIQCJ010002084">
    <property type="protein sequence ID" value="KAJ8783461.1"/>
    <property type="molecule type" value="Genomic_DNA"/>
</dbReference>
<accession>A0AB34GSM8</accession>
<evidence type="ECO:0000256" key="1">
    <source>
        <dbReference type="SAM" id="MobiDB-lite"/>
    </source>
</evidence>
<feature type="region of interest" description="Disordered" evidence="1">
    <location>
        <begin position="281"/>
        <end position="302"/>
    </location>
</feature>
<feature type="compositionally biased region" description="Pro residues" evidence="1">
    <location>
        <begin position="350"/>
        <end position="367"/>
    </location>
</feature>
<feature type="region of interest" description="Disordered" evidence="1">
    <location>
        <begin position="1"/>
        <end position="24"/>
    </location>
</feature>
<feature type="compositionally biased region" description="Low complexity" evidence="1">
    <location>
        <begin position="124"/>
        <end position="137"/>
    </location>
</feature>
<comment type="caution">
    <text evidence="2">The sequence shown here is derived from an EMBL/GenBank/DDBJ whole genome shotgun (WGS) entry which is preliminary data.</text>
</comment>
<proteinExistence type="predicted"/>
<evidence type="ECO:0000313" key="2">
    <source>
        <dbReference type="EMBL" id="KAJ8783461.1"/>
    </source>
</evidence>
<gene>
    <name evidence="2" type="ORF">J1605_009166</name>
</gene>
<feature type="compositionally biased region" description="Low complexity" evidence="1">
    <location>
        <begin position="286"/>
        <end position="302"/>
    </location>
</feature>
<evidence type="ECO:0000313" key="3">
    <source>
        <dbReference type="Proteomes" id="UP001159641"/>
    </source>
</evidence>
<feature type="region of interest" description="Disordered" evidence="1">
    <location>
        <begin position="316"/>
        <end position="374"/>
    </location>
</feature>
<dbReference type="AlphaFoldDB" id="A0AB34GSM8"/>
<name>A0AB34GSM8_ESCRO</name>
<feature type="region of interest" description="Disordered" evidence="1">
    <location>
        <begin position="70"/>
        <end position="99"/>
    </location>
</feature>
<organism evidence="2 3">
    <name type="scientific">Eschrichtius robustus</name>
    <name type="common">California gray whale</name>
    <name type="synonym">Eschrichtius gibbosus</name>
    <dbReference type="NCBI Taxonomy" id="9764"/>
    <lineage>
        <taxon>Eukaryota</taxon>
        <taxon>Metazoa</taxon>
        <taxon>Chordata</taxon>
        <taxon>Craniata</taxon>
        <taxon>Vertebrata</taxon>
        <taxon>Euteleostomi</taxon>
        <taxon>Mammalia</taxon>
        <taxon>Eutheria</taxon>
        <taxon>Laurasiatheria</taxon>
        <taxon>Artiodactyla</taxon>
        <taxon>Whippomorpha</taxon>
        <taxon>Cetacea</taxon>
        <taxon>Mysticeti</taxon>
        <taxon>Eschrichtiidae</taxon>
        <taxon>Eschrichtius</taxon>
    </lineage>
</organism>
<dbReference type="Proteomes" id="UP001159641">
    <property type="component" value="Unassembled WGS sequence"/>
</dbReference>
<protein>
    <submittedName>
        <fullName evidence="2">Uncharacterized protein</fullName>
    </submittedName>
</protein>
<keyword evidence="3" id="KW-1185">Reference proteome</keyword>
<sequence length="374" mass="38636">MGLRTSKGGRQEVLATRGCPGAQQQEALGGEEALEATGPRCSRRLSAGGSAGVAVPGTLGCAGHRAWAARGTTPRLPGGGGLKPRPVAPEPHGLPGPQDTCPQAVARQKDSHVLGQCHQSHEVPAPTTAKAAPAGAGEESQGNPALQLRSGAQAHTCTHACVHTLTCTHRTFCLRAVRLMHTSCLGAPSVTMTACAEPQLTCGPVQGMTTRPGGSQPQGWWKPQRLRFLEPNGAVSVGKSSFPWPVLPSPLQPRALGHTDQSQLREKVGVGTEQRLGSVPGTVLLGRSQPSSPSGAGQGRAARGYPAIRMSFPFDGPSSGEGRGISVSVPEAGTFPGEVKVEHDQACYNPPSPPKVSPWTPKSPPPAHRGTVAR</sequence>
<feature type="region of interest" description="Disordered" evidence="1">
    <location>
        <begin position="122"/>
        <end position="144"/>
    </location>
</feature>